<dbReference type="FunFam" id="3.30.2010.30:FF:000001">
    <property type="entry name" value="Leukotriene A(4) hydrolase"/>
    <property type="match status" value="1"/>
</dbReference>
<feature type="active site" description="Proton acceptor" evidence="9">
    <location>
        <position position="320"/>
    </location>
</feature>
<evidence type="ECO:0000256" key="9">
    <source>
        <dbReference type="PIRSR" id="PIRSR634015-1"/>
    </source>
</evidence>
<dbReference type="GO" id="GO:0006508">
    <property type="term" value="P:proteolysis"/>
    <property type="evidence" value="ECO:0007669"/>
    <property type="project" value="UniProtKB-KW"/>
</dbReference>
<dbReference type="SMART" id="SM01263">
    <property type="entry name" value="Leuk-A4-hydro_C"/>
    <property type="match status" value="1"/>
</dbReference>
<feature type="binding site" evidence="11">
    <location>
        <position position="319"/>
    </location>
    <ligand>
        <name>Zn(2+)</name>
        <dbReference type="ChEBI" id="CHEBI:29105"/>
        <note>catalytic</note>
    </ligand>
</feature>
<dbReference type="Gene3D" id="1.25.40.320">
    <property type="entry name" value="Peptidase M1, leukotriene A4 hydrolase/aminopeptidase C-terminal domain"/>
    <property type="match status" value="1"/>
</dbReference>
<evidence type="ECO:0000256" key="10">
    <source>
        <dbReference type="PIRSR" id="PIRSR634015-2"/>
    </source>
</evidence>
<name>A0A0F7SK11_PHARH</name>
<dbReference type="InterPro" id="IPR042097">
    <property type="entry name" value="Aminopeptidase_N-like_N_sf"/>
</dbReference>
<evidence type="ECO:0000256" key="11">
    <source>
        <dbReference type="PIRSR" id="PIRSR634015-3"/>
    </source>
</evidence>
<dbReference type="InterPro" id="IPR014782">
    <property type="entry name" value="Peptidase_M1_dom"/>
</dbReference>
<dbReference type="AlphaFoldDB" id="A0A0F7SK11"/>
<dbReference type="InterPro" id="IPR016024">
    <property type="entry name" value="ARM-type_fold"/>
</dbReference>
<reference evidence="13" key="1">
    <citation type="submission" date="2014-08" db="EMBL/GenBank/DDBJ databases">
        <authorList>
            <person name="Sharma Rahul"/>
            <person name="Thines Marco"/>
        </authorList>
    </citation>
    <scope>NUCLEOTIDE SEQUENCE</scope>
</reference>
<comment type="cofactor">
    <cofactor evidence="11">
        <name>Zn(2+)</name>
        <dbReference type="ChEBI" id="CHEBI:29105"/>
    </cofactor>
    <text evidence="11">Binds 1 zinc ion per subunit.</text>
</comment>
<evidence type="ECO:0000259" key="12">
    <source>
        <dbReference type="SMART" id="SM01263"/>
    </source>
</evidence>
<comment type="similarity">
    <text evidence="2">Belongs to the peptidase M1 family.</text>
</comment>
<feature type="binding site" evidence="11">
    <location>
        <position position="323"/>
    </location>
    <ligand>
        <name>Zn(2+)</name>
        <dbReference type="ChEBI" id="CHEBI:29105"/>
        <note>catalytic</note>
    </ligand>
</feature>
<organism evidence="13">
    <name type="scientific">Phaffia rhodozyma</name>
    <name type="common">Yeast</name>
    <name type="synonym">Xanthophyllomyces dendrorhous</name>
    <dbReference type="NCBI Taxonomy" id="264483"/>
    <lineage>
        <taxon>Eukaryota</taxon>
        <taxon>Fungi</taxon>
        <taxon>Dikarya</taxon>
        <taxon>Basidiomycota</taxon>
        <taxon>Agaricomycotina</taxon>
        <taxon>Tremellomycetes</taxon>
        <taxon>Cystofilobasidiales</taxon>
        <taxon>Mrakiaceae</taxon>
        <taxon>Phaffia</taxon>
    </lineage>
</organism>
<keyword evidence="8" id="KW-0482">Metalloprotease</keyword>
<dbReference type="InterPro" id="IPR045357">
    <property type="entry name" value="Aminopeptidase_N-like_N"/>
</dbReference>
<feature type="domain" description="Peptidase M1 leukotriene A4 hydrolase/aminopeptidase C-terminal" evidence="12">
    <location>
        <begin position="498"/>
        <end position="642"/>
    </location>
</feature>
<evidence type="ECO:0000256" key="3">
    <source>
        <dbReference type="ARBA" id="ARBA00022490"/>
    </source>
</evidence>
<dbReference type="GO" id="GO:0008270">
    <property type="term" value="F:zinc ion binding"/>
    <property type="evidence" value="ECO:0007669"/>
    <property type="project" value="InterPro"/>
</dbReference>
<dbReference type="InterPro" id="IPR015211">
    <property type="entry name" value="Peptidase_M1_C"/>
</dbReference>
<dbReference type="CDD" id="cd09599">
    <property type="entry name" value="M1_LTA4H"/>
    <property type="match status" value="1"/>
</dbReference>
<dbReference type="SUPFAM" id="SSF48371">
    <property type="entry name" value="ARM repeat"/>
    <property type="match status" value="1"/>
</dbReference>
<keyword evidence="6 13" id="KW-0378">Hydrolase</keyword>
<dbReference type="InterPro" id="IPR038502">
    <property type="entry name" value="M1_LTA-4_hydro/amino_C_sf"/>
</dbReference>
<dbReference type="Pfam" id="PF17900">
    <property type="entry name" value="Peptidase_M1_N"/>
    <property type="match status" value="1"/>
</dbReference>
<evidence type="ECO:0000256" key="2">
    <source>
        <dbReference type="ARBA" id="ARBA00010136"/>
    </source>
</evidence>
<dbReference type="Gene3D" id="2.60.40.1730">
    <property type="entry name" value="tricorn interacting facor f3 domain"/>
    <property type="match status" value="1"/>
</dbReference>
<dbReference type="FunFam" id="1.25.40.320:FF:000001">
    <property type="entry name" value="Leukotriene A(4) hydrolase"/>
    <property type="match status" value="1"/>
</dbReference>
<feature type="binding site" evidence="10">
    <location>
        <begin position="147"/>
        <end position="149"/>
    </location>
    <ligand>
        <name>a peptide</name>
        <dbReference type="ChEBI" id="CHEBI:60466"/>
    </ligand>
</feature>
<dbReference type="FunFam" id="2.60.40.1730:FF:000004">
    <property type="entry name" value="Leukotriene A(4) hydrolase"/>
    <property type="match status" value="1"/>
</dbReference>
<proteinExistence type="inferred from homology"/>
<dbReference type="EMBL" id="LN483124">
    <property type="protein sequence ID" value="CED82437.1"/>
    <property type="molecule type" value="Genomic_DNA"/>
</dbReference>
<dbReference type="Gene3D" id="1.10.390.10">
    <property type="entry name" value="Neutral Protease Domain 2"/>
    <property type="match status" value="1"/>
</dbReference>
<keyword evidence="4" id="KW-0645">Protease</keyword>
<feature type="binding site" evidence="10">
    <location>
        <begin position="600"/>
        <end position="602"/>
    </location>
    <ligand>
        <name>a peptide</name>
        <dbReference type="ChEBI" id="CHEBI:60466"/>
    </ligand>
</feature>
<keyword evidence="5 11" id="KW-0479">Metal-binding</keyword>
<feature type="active site" description="Proton donor" evidence="9">
    <location>
        <position position="410"/>
    </location>
</feature>
<evidence type="ECO:0000313" key="13">
    <source>
        <dbReference type="EMBL" id="CED82437.1"/>
    </source>
</evidence>
<evidence type="ECO:0000256" key="5">
    <source>
        <dbReference type="ARBA" id="ARBA00022723"/>
    </source>
</evidence>
<dbReference type="SUPFAM" id="SSF63737">
    <property type="entry name" value="Leukotriene A4 hydrolase N-terminal domain"/>
    <property type="match status" value="1"/>
</dbReference>
<dbReference type="Pfam" id="PF09127">
    <property type="entry name" value="Leuk-A4-hydro_C"/>
    <property type="match status" value="1"/>
</dbReference>
<dbReference type="FunFam" id="1.10.390.10:FF:000003">
    <property type="entry name" value="Leukotriene A(4) hydrolase"/>
    <property type="match status" value="1"/>
</dbReference>
<keyword evidence="7 11" id="KW-0862">Zinc</keyword>
<dbReference type="Gene3D" id="3.30.2010.30">
    <property type="match status" value="1"/>
</dbReference>
<dbReference type="PANTHER" id="PTHR45726:SF3">
    <property type="entry name" value="LEUKOTRIENE A-4 HYDROLASE"/>
    <property type="match status" value="1"/>
</dbReference>
<dbReference type="SUPFAM" id="SSF55486">
    <property type="entry name" value="Metalloproteases ('zincins'), catalytic domain"/>
    <property type="match status" value="1"/>
</dbReference>
<sequence>MATHHQAQAPAKPDHATFSNYLDVLTTHFDLDWEINWKDQIIGGHVLLEMVVLKQDGVLDEVRLDTRDVSVGDIEVDGVSIKDYKFGERHDAFGSVLHIPIPKTMKYIKDDKLSVKVTYSTTKNCSALGWLTAEQTSGGKHPYLYSQSQAIHARSLFPCQDTPSVKSTYSATVKSTLPVLLSASRISPRPEEPIEPGKDLIVFKFNQPIKIPAYLVAIASGNLAYKAFKGGREGEKGWSTGVWTEPENLDAAHWEFSEDTANFVKAAEKLTGRPYVWGSYDVLLLPPAFPYGGMENPQITFATPTLLAGDRSLVDVIAHEISHSWFGNEIGCADWSHFWLNEGFTTYLERLIMQEVHGPAARGLSYIIGKKAMDDSLKEYEEAKLPRFQRLVVDYHDGEDPDDAFSSIPYNKGANFLLYLEQTMGGLDAFLPYIHSYVDTFAGLSISTEQWREHLYAFWKKHGGHQAIEKLDAVDWDGWLNGEGLKLPVAIEDTYDTSLADLAFDLAARWEHAGSDPAKLSEFKKSDIEKFEGDQTVVFLEKLQSGKKPMGVEAVRRLDEVYGLSKAGNAELSSRFFEIALASGDEYAKDAAHWVTDKGRMKFCRTIYRALFKVTPELAIKTFKAHSGFYHPIARRMIEKDLGLLA</sequence>
<feature type="binding site" evidence="11">
    <location>
        <position position="342"/>
    </location>
    <ligand>
        <name>Zn(2+)</name>
        <dbReference type="ChEBI" id="CHEBI:29105"/>
        <note>catalytic</note>
    </ligand>
</feature>
<accession>A0A0F7SK11</accession>
<dbReference type="GO" id="GO:0005829">
    <property type="term" value="C:cytosol"/>
    <property type="evidence" value="ECO:0007669"/>
    <property type="project" value="TreeGrafter"/>
</dbReference>
<dbReference type="InterPro" id="IPR001930">
    <property type="entry name" value="Peptidase_M1"/>
</dbReference>
<dbReference type="PRINTS" id="PR00756">
    <property type="entry name" value="ALADIPTASE"/>
</dbReference>
<dbReference type="InterPro" id="IPR049980">
    <property type="entry name" value="LTA4H_cat"/>
</dbReference>
<evidence type="ECO:0000256" key="1">
    <source>
        <dbReference type="ARBA" id="ARBA00004496"/>
    </source>
</evidence>
<keyword evidence="3" id="KW-0963">Cytoplasm</keyword>
<dbReference type="InterPro" id="IPR027268">
    <property type="entry name" value="Peptidase_M4/M1_CTD_sf"/>
</dbReference>
<dbReference type="SMR" id="A0A0F7SK11"/>
<dbReference type="GO" id="GO:0070006">
    <property type="term" value="F:metalloaminopeptidase activity"/>
    <property type="evidence" value="ECO:0007669"/>
    <property type="project" value="UniProtKB-ARBA"/>
</dbReference>
<evidence type="ECO:0000256" key="6">
    <source>
        <dbReference type="ARBA" id="ARBA00022801"/>
    </source>
</evidence>
<dbReference type="GO" id="GO:0004301">
    <property type="term" value="F:epoxide hydrolase activity"/>
    <property type="evidence" value="ECO:0007669"/>
    <property type="project" value="TreeGrafter"/>
</dbReference>
<evidence type="ECO:0000256" key="4">
    <source>
        <dbReference type="ARBA" id="ARBA00022670"/>
    </source>
</evidence>
<dbReference type="PANTHER" id="PTHR45726">
    <property type="entry name" value="LEUKOTRIENE A-4 HYDROLASE"/>
    <property type="match status" value="1"/>
</dbReference>
<feature type="binding site" evidence="10">
    <location>
        <begin position="290"/>
        <end position="295"/>
    </location>
    <ligand>
        <name>a peptide</name>
        <dbReference type="ChEBI" id="CHEBI:60466"/>
    </ligand>
</feature>
<dbReference type="Pfam" id="PF01433">
    <property type="entry name" value="Peptidase_M1"/>
    <property type="match status" value="1"/>
</dbReference>
<evidence type="ECO:0000256" key="8">
    <source>
        <dbReference type="ARBA" id="ARBA00023049"/>
    </source>
</evidence>
<evidence type="ECO:0000256" key="7">
    <source>
        <dbReference type="ARBA" id="ARBA00022833"/>
    </source>
</evidence>
<dbReference type="InterPro" id="IPR034015">
    <property type="entry name" value="M1_LTA4H"/>
</dbReference>
<comment type="subcellular location">
    <subcellularLocation>
        <location evidence="1">Cytoplasm</location>
    </subcellularLocation>
</comment>
<protein>
    <submittedName>
        <fullName evidence="13">Leukotriene-a4 hydrolase</fullName>
    </submittedName>
</protein>